<name>A0A6S6TPK0_9BACT</name>
<protein>
    <recommendedName>
        <fullName evidence="2">Prokaryotic metallothionein family protein</fullName>
    </recommendedName>
</protein>
<dbReference type="EMBL" id="CACVAP010000096">
    <property type="protein sequence ID" value="CAA6821195.1"/>
    <property type="molecule type" value="Genomic_DNA"/>
</dbReference>
<evidence type="ECO:0008006" key="2">
    <source>
        <dbReference type="Google" id="ProtNLM"/>
    </source>
</evidence>
<reference evidence="1" key="1">
    <citation type="submission" date="2020-01" db="EMBL/GenBank/DDBJ databases">
        <authorList>
            <person name="Meier V. D."/>
            <person name="Meier V D."/>
        </authorList>
    </citation>
    <scope>NUCLEOTIDE SEQUENCE</scope>
    <source>
        <strain evidence="1">HLG_WM_MAG_06</strain>
    </source>
</reference>
<dbReference type="NCBIfam" id="NF041023">
    <property type="entry name" value="PP0621_fam"/>
    <property type="match status" value="1"/>
</dbReference>
<proteinExistence type="predicted"/>
<dbReference type="AlphaFoldDB" id="A0A6S6TPK0"/>
<organism evidence="1">
    <name type="scientific">uncultured Sulfurovum sp</name>
    <dbReference type="NCBI Taxonomy" id="269237"/>
    <lineage>
        <taxon>Bacteria</taxon>
        <taxon>Pseudomonadati</taxon>
        <taxon>Campylobacterota</taxon>
        <taxon>Epsilonproteobacteria</taxon>
        <taxon>Campylobacterales</taxon>
        <taxon>Sulfurovaceae</taxon>
        <taxon>Sulfurovum</taxon>
        <taxon>environmental samples</taxon>
    </lineage>
</organism>
<sequence length="81" mass="9286">MWLKVLIFVIAAVAIYRIFGGKVPFLDREVKEKVKEEDHEFGQIESTSECAACGTYMTEEDALIYQKKAYCSSECLNKIKK</sequence>
<gene>
    <name evidence="1" type="ORF">HELGO_WM25350</name>
</gene>
<evidence type="ECO:0000313" key="1">
    <source>
        <dbReference type="EMBL" id="CAA6821195.1"/>
    </source>
</evidence>
<dbReference type="InterPro" id="IPR049708">
    <property type="entry name" value="PP0621-like"/>
</dbReference>
<accession>A0A6S6TPK0</accession>